<evidence type="ECO:0000313" key="3">
    <source>
        <dbReference type="EMBL" id="CAG5078671.1"/>
    </source>
</evidence>
<dbReference type="Pfam" id="PF00179">
    <property type="entry name" value="UQ_con"/>
    <property type="match status" value="1"/>
</dbReference>
<feature type="domain" description="UBC core" evidence="2">
    <location>
        <begin position="76"/>
        <end position="246"/>
    </location>
</feature>
<dbReference type="SUPFAM" id="SSF54495">
    <property type="entry name" value="UBC-like"/>
    <property type="match status" value="1"/>
</dbReference>
<organism evidence="3 4">
    <name type="scientific">Oikopleura dioica</name>
    <name type="common">Tunicate</name>
    <dbReference type="NCBI Taxonomy" id="34765"/>
    <lineage>
        <taxon>Eukaryota</taxon>
        <taxon>Metazoa</taxon>
        <taxon>Chordata</taxon>
        <taxon>Tunicata</taxon>
        <taxon>Appendicularia</taxon>
        <taxon>Copelata</taxon>
        <taxon>Oikopleuridae</taxon>
        <taxon>Oikopleura</taxon>
    </lineage>
</organism>
<protein>
    <submittedName>
        <fullName evidence="3">Oidioi.mRNA.OKI2018_I69.PAR.g9051.t1.cds</fullName>
    </submittedName>
</protein>
<dbReference type="EMBL" id="OU015568">
    <property type="protein sequence ID" value="CAG5078671.1"/>
    <property type="molecule type" value="Genomic_DNA"/>
</dbReference>
<feature type="compositionally biased region" description="Basic and acidic residues" evidence="1">
    <location>
        <begin position="28"/>
        <end position="42"/>
    </location>
</feature>
<dbReference type="InterPro" id="IPR000608">
    <property type="entry name" value="UBC"/>
</dbReference>
<dbReference type="InterPro" id="IPR050113">
    <property type="entry name" value="Ub_conjugating_enzyme"/>
</dbReference>
<evidence type="ECO:0000259" key="2">
    <source>
        <dbReference type="PROSITE" id="PS50127"/>
    </source>
</evidence>
<name>A0ABN7RRF1_OIKDI</name>
<accession>A0ABN7RRF1</accession>
<feature type="region of interest" description="Disordered" evidence="1">
    <location>
        <begin position="1"/>
        <end position="42"/>
    </location>
</feature>
<keyword evidence="4" id="KW-1185">Reference proteome</keyword>
<gene>
    <name evidence="3" type="ORF">OKIOD_LOCUS609</name>
</gene>
<dbReference type="PANTHER" id="PTHR24067">
    <property type="entry name" value="UBIQUITIN-CONJUGATING ENZYME E2"/>
    <property type="match status" value="1"/>
</dbReference>
<dbReference type="InterPro" id="IPR016135">
    <property type="entry name" value="UBQ-conjugating_enzyme/RWD"/>
</dbReference>
<reference evidence="3 4" key="1">
    <citation type="submission" date="2021-04" db="EMBL/GenBank/DDBJ databases">
        <authorList>
            <person name="Bliznina A."/>
        </authorList>
    </citation>
    <scope>NUCLEOTIDE SEQUENCE [LARGE SCALE GENOMIC DNA]</scope>
</reference>
<dbReference type="PROSITE" id="PS50127">
    <property type="entry name" value="UBC_2"/>
    <property type="match status" value="1"/>
</dbReference>
<dbReference type="Gene3D" id="3.10.110.10">
    <property type="entry name" value="Ubiquitin Conjugating Enzyme"/>
    <property type="match status" value="1"/>
</dbReference>
<proteinExistence type="predicted"/>
<sequence length="276" mass="31319">MKDLSLSDDEDEEGETDEEFDDDDLNWAEEKDVKEKIDKDEGLTEEQSVAIEKISSKAAKKLGQFSRQVSSEASVAASDRLLKELKAIYKSDSLKDGKFSIEIVEDNIYEWKVVLHDFEPTSPLAKDLAKLSEIKKEKIGVELRFHFSADYPFAPPFVRVVAPVLYKGYTFPGGAMCMEMLTADGWCPAYSPETVCTQIAVSLVRGRGRVQEIIKKEFEETAGKPADMSEEEYNGRRMLFVSSTLNRPKYTLEAARSDFRKISIMHKKHGWHPEKS</sequence>
<feature type="compositionally biased region" description="Acidic residues" evidence="1">
    <location>
        <begin position="1"/>
        <end position="27"/>
    </location>
</feature>
<evidence type="ECO:0000313" key="4">
    <source>
        <dbReference type="Proteomes" id="UP001158576"/>
    </source>
</evidence>
<evidence type="ECO:0000256" key="1">
    <source>
        <dbReference type="SAM" id="MobiDB-lite"/>
    </source>
</evidence>
<dbReference type="Proteomes" id="UP001158576">
    <property type="component" value="Chromosome PAR"/>
</dbReference>
<dbReference type="CDD" id="cd23802">
    <property type="entry name" value="UBCc_UBE2Q"/>
    <property type="match status" value="1"/>
</dbReference>
<dbReference type="SMART" id="SM00212">
    <property type="entry name" value="UBCc"/>
    <property type="match status" value="1"/>
</dbReference>